<gene>
    <name evidence="2" type="ORF">J5V48_04265</name>
</gene>
<dbReference type="Proteomes" id="UP000731465">
    <property type="component" value="Unassembled WGS sequence"/>
</dbReference>
<proteinExistence type="predicted"/>
<evidence type="ECO:0000313" key="2">
    <source>
        <dbReference type="EMBL" id="MBW7570105.1"/>
    </source>
</evidence>
<dbReference type="InterPro" id="IPR036760">
    <property type="entry name" value="SspB-like_sf"/>
</dbReference>
<comment type="caution">
    <text evidence="2">The sequence shown here is derived from an EMBL/GenBank/DDBJ whole genome shotgun (WGS) entry which is preliminary data.</text>
</comment>
<keyword evidence="3" id="KW-1185">Reference proteome</keyword>
<feature type="compositionally biased region" description="Basic and acidic residues" evidence="1">
    <location>
        <begin position="149"/>
        <end position="167"/>
    </location>
</feature>
<dbReference type="PANTHER" id="PTHR37486">
    <property type="entry name" value="STRINGENT STARVATION PROTEIN B"/>
    <property type="match status" value="1"/>
</dbReference>
<evidence type="ECO:0008006" key="4">
    <source>
        <dbReference type="Google" id="ProtNLM"/>
    </source>
</evidence>
<reference evidence="2 3" key="1">
    <citation type="submission" date="2021-03" db="EMBL/GenBank/DDBJ databases">
        <title>Succinivibrio sp. nov. isolated from feces of cow.</title>
        <authorList>
            <person name="Choi J.-Y."/>
        </authorList>
    </citation>
    <scope>NUCLEOTIDE SEQUENCE [LARGE SCALE GENOMIC DNA]</scope>
    <source>
        <strain evidence="2 3">AGMB01872</strain>
    </source>
</reference>
<sequence>MAVRLKSLKPYLFNAYYNWIIENEMTPHILVNATYKGVIVPESYITDGSIILSLLPSSIDSFHASSNAISFKARFAGKSEDIYVPYSAIEQLIAVEAQAALPIGRALEQLDLAPEDEIYPDEGIVKDTPEFEIETKDSESASAESLQKNNEKDPEADKSKEPGFEFV</sequence>
<name>A0ABS7DFP3_9GAMM</name>
<dbReference type="Pfam" id="PF04386">
    <property type="entry name" value="SspB"/>
    <property type="match status" value="1"/>
</dbReference>
<feature type="compositionally biased region" description="Basic and acidic residues" evidence="1">
    <location>
        <begin position="123"/>
        <end position="139"/>
    </location>
</feature>
<dbReference type="SUPFAM" id="SSF101738">
    <property type="entry name" value="SspB-like"/>
    <property type="match status" value="1"/>
</dbReference>
<dbReference type="EMBL" id="JAGFNY010000010">
    <property type="protein sequence ID" value="MBW7570105.1"/>
    <property type="molecule type" value="Genomic_DNA"/>
</dbReference>
<accession>A0ABS7DFP3</accession>
<evidence type="ECO:0000256" key="1">
    <source>
        <dbReference type="SAM" id="MobiDB-lite"/>
    </source>
</evidence>
<feature type="region of interest" description="Disordered" evidence="1">
    <location>
        <begin position="119"/>
        <end position="167"/>
    </location>
</feature>
<dbReference type="Gene3D" id="2.30.30.220">
    <property type="entry name" value="SspB-like"/>
    <property type="match status" value="1"/>
</dbReference>
<dbReference type="RefSeq" id="WP_219937324.1">
    <property type="nucleotide sequence ID" value="NZ_JAGFNY010000010.1"/>
</dbReference>
<protein>
    <recommendedName>
        <fullName evidence="4">Stringent starvation protein B</fullName>
    </recommendedName>
</protein>
<dbReference type="InterPro" id="IPR007481">
    <property type="entry name" value="SspB"/>
</dbReference>
<evidence type="ECO:0000313" key="3">
    <source>
        <dbReference type="Proteomes" id="UP000731465"/>
    </source>
</evidence>
<dbReference type="PANTHER" id="PTHR37486:SF1">
    <property type="entry name" value="STRINGENT STARVATION PROTEIN B"/>
    <property type="match status" value="1"/>
</dbReference>
<organism evidence="2 3">
    <name type="scientific">Succinivibrio faecicola</name>
    <dbReference type="NCBI Taxonomy" id="2820300"/>
    <lineage>
        <taxon>Bacteria</taxon>
        <taxon>Pseudomonadati</taxon>
        <taxon>Pseudomonadota</taxon>
        <taxon>Gammaproteobacteria</taxon>
        <taxon>Aeromonadales</taxon>
        <taxon>Succinivibrionaceae</taxon>
        <taxon>Succinivibrio</taxon>
    </lineage>
</organism>